<dbReference type="Proteomes" id="UP000320314">
    <property type="component" value="Unassembled WGS sequence"/>
</dbReference>
<reference evidence="3 4" key="1">
    <citation type="submission" date="2019-06" db="EMBL/GenBank/DDBJ databases">
        <authorList>
            <person name="Li M."/>
        </authorList>
    </citation>
    <scope>NUCLEOTIDE SEQUENCE [LARGE SCALE GENOMIC DNA]</scope>
    <source>
        <strain evidence="3 4">BGMRC6574</strain>
    </source>
</reference>
<dbReference type="EMBL" id="VHLH01000014">
    <property type="protein sequence ID" value="TPW28713.1"/>
    <property type="molecule type" value="Genomic_DNA"/>
</dbReference>
<keyword evidence="1" id="KW-1133">Transmembrane helix</keyword>
<feature type="domain" description="TadE-like" evidence="2">
    <location>
        <begin position="18"/>
        <end position="56"/>
    </location>
</feature>
<dbReference type="RefSeq" id="WP_141166726.1">
    <property type="nucleotide sequence ID" value="NZ_VHLH01000014.1"/>
</dbReference>
<evidence type="ECO:0000313" key="4">
    <source>
        <dbReference type="Proteomes" id="UP000320314"/>
    </source>
</evidence>
<protein>
    <recommendedName>
        <fullName evidence="2">TadE-like domain-containing protein</fullName>
    </recommendedName>
</protein>
<evidence type="ECO:0000259" key="2">
    <source>
        <dbReference type="Pfam" id="PF07811"/>
    </source>
</evidence>
<proteinExistence type="predicted"/>
<gene>
    <name evidence="3" type="ORF">FJU11_09075</name>
</gene>
<dbReference type="AlphaFoldDB" id="A0A506U2Y2"/>
<name>A0A506U2Y2_9HYPH</name>
<feature type="transmembrane region" description="Helical" evidence="1">
    <location>
        <begin position="21"/>
        <end position="46"/>
    </location>
</feature>
<keyword evidence="1" id="KW-0472">Membrane</keyword>
<evidence type="ECO:0000313" key="3">
    <source>
        <dbReference type="EMBL" id="TPW28713.1"/>
    </source>
</evidence>
<accession>A0A506U2Y2</accession>
<dbReference type="OrthoDB" id="7189296at2"/>
<evidence type="ECO:0000256" key="1">
    <source>
        <dbReference type="SAM" id="Phobius"/>
    </source>
</evidence>
<dbReference type="InterPro" id="IPR012495">
    <property type="entry name" value="TadE-like_dom"/>
</dbReference>
<dbReference type="Pfam" id="PF07811">
    <property type="entry name" value="TadE"/>
    <property type="match status" value="1"/>
</dbReference>
<keyword evidence="4" id="KW-1185">Reference proteome</keyword>
<sequence length="183" mass="20469">MLHRPKNILSRLWKDRGGAAAIEFAFVLPVLVVLYLGLVEASFAIVAHQKTEETASTIGDLIAQDTELSDDGIDDLFDIATATMYPYSVRSLRIQVAGLRMNDEGHFTRQWHHDSDDNMPGLDADTLGPALSRTNGNFLVVARTFYDYQPMTRFLFGKPLEMKSLNVTRARLTTDLECTGCTR</sequence>
<organism evidence="3 4">
    <name type="scientific">Pararhizobium mangrovi</name>
    <dbReference type="NCBI Taxonomy" id="2590452"/>
    <lineage>
        <taxon>Bacteria</taxon>
        <taxon>Pseudomonadati</taxon>
        <taxon>Pseudomonadota</taxon>
        <taxon>Alphaproteobacteria</taxon>
        <taxon>Hyphomicrobiales</taxon>
        <taxon>Rhizobiaceae</taxon>
        <taxon>Rhizobium/Agrobacterium group</taxon>
        <taxon>Pararhizobium</taxon>
    </lineage>
</organism>
<keyword evidence="1" id="KW-0812">Transmembrane</keyword>
<comment type="caution">
    <text evidence="3">The sequence shown here is derived from an EMBL/GenBank/DDBJ whole genome shotgun (WGS) entry which is preliminary data.</text>
</comment>